<feature type="compositionally biased region" description="Pro residues" evidence="1">
    <location>
        <begin position="207"/>
        <end position="220"/>
    </location>
</feature>
<dbReference type="InterPro" id="IPR001370">
    <property type="entry name" value="BIR_rpt"/>
</dbReference>
<accession>A0AAU9TCG7</accession>
<dbReference type="InterPro" id="IPR050784">
    <property type="entry name" value="IAP"/>
</dbReference>
<evidence type="ECO:0008006" key="4">
    <source>
        <dbReference type="Google" id="ProtNLM"/>
    </source>
</evidence>
<dbReference type="PANTHER" id="PTHR10044:SF139">
    <property type="entry name" value="DEATH-ASSOCIATED INHIBITOR OF APOPTOSIS 2"/>
    <property type="match status" value="1"/>
</dbReference>
<dbReference type="GO" id="GO:0005634">
    <property type="term" value="C:nucleus"/>
    <property type="evidence" value="ECO:0007669"/>
    <property type="project" value="TreeGrafter"/>
</dbReference>
<proteinExistence type="predicted"/>
<sequence length="303" mass="33796">MNQETNRLNTFTNWPSSAPVDPIRIAKAGFFYTGQGTEVECFSCGGKISEWNYGDQVMWRHRRMDPNCAFVVNPLLSGNVPLMISECNPVRNTEQRTTSENSQQNSEQPVDYGISEEDEMYKSEALRLLSFVNWDDTSVSREELVNVGFYHAGEGRIRCAWCGGELAPFRNLGSLGTPLEIHRMYFPRCEYAADLEELRRNSDLSPPMSPLSPSYTPPMQSPSNTSDKPQSSGAEQNARVVEAGGEWRSLGVVGGGARHPSRAALAARLATFERWPADRAQAPRTLADAGFFYTGIDDQVFIY</sequence>
<dbReference type="Proteomes" id="UP001153954">
    <property type="component" value="Unassembled WGS sequence"/>
</dbReference>
<gene>
    <name evidence="2" type="ORF">EEDITHA_LOCUS1305</name>
</gene>
<dbReference type="SMART" id="SM00238">
    <property type="entry name" value="BIR"/>
    <property type="match status" value="2"/>
</dbReference>
<dbReference type="GO" id="GO:0051726">
    <property type="term" value="P:regulation of cell cycle"/>
    <property type="evidence" value="ECO:0007669"/>
    <property type="project" value="TreeGrafter"/>
</dbReference>
<reference evidence="2" key="1">
    <citation type="submission" date="2022-03" db="EMBL/GenBank/DDBJ databases">
        <authorList>
            <person name="Tunstrom K."/>
        </authorList>
    </citation>
    <scope>NUCLEOTIDE SEQUENCE</scope>
</reference>
<dbReference type="GO" id="GO:0005737">
    <property type="term" value="C:cytoplasm"/>
    <property type="evidence" value="ECO:0007669"/>
    <property type="project" value="TreeGrafter"/>
</dbReference>
<keyword evidence="3" id="KW-1185">Reference proteome</keyword>
<organism evidence="2 3">
    <name type="scientific">Euphydryas editha</name>
    <name type="common">Edith's checkerspot</name>
    <dbReference type="NCBI Taxonomy" id="104508"/>
    <lineage>
        <taxon>Eukaryota</taxon>
        <taxon>Metazoa</taxon>
        <taxon>Ecdysozoa</taxon>
        <taxon>Arthropoda</taxon>
        <taxon>Hexapoda</taxon>
        <taxon>Insecta</taxon>
        <taxon>Pterygota</taxon>
        <taxon>Neoptera</taxon>
        <taxon>Endopterygota</taxon>
        <taxon>Lepidoptera</taxon>
        <taxon>Glossata</taxon>
        <taxon>Ditrysia</taxon>
        <taxon>Papilionoidea</taxon>
        <taxon>Nymphalidae</taxon>
        <taxon>Nymphalinae</taxon>
        <taxon>Euphydryas</taxon>
    </lineage>
</organism>
<feature type="region of interest" description="Disordered" evidence="1">
    <location>
        <begin position="201"/>
        <end position="238"/>
    </location>
</feature>
<dbReference type="AlphaFoldDB" id="A0AAU9TCG7"/>
<evidence type="ECO:0000256" key="1">
    <source>
        <dbReference type="SAM" id="MobiDB-lite"/>
    </source>
</evidence>
<feature type="region of interest" description="Disordered" evidence="1">
    <location>
        <begin position="91"/>
        <end position="110"/>
    </location>
</feature>
<dbReference type="Gene3D" id="1.10.1170.10">
    <property type="entry name" value="Inhibitor Of Apoptosis Protein (2mihbC-IAP-1), Chain A"/>
    <property type="match status" value="3"/>
</dbReference>
<dbReference type="PANTHER" id="PTHR10044">
    <property type="entry name" value="INHIBITOR OF APOPTOSIS"/>
    <property type="match status" value="1"/>
</dbReference>
<dbReference type="Pfam" id="PF00653">
    <property type="entry name" value="BIR"/>
    <property type="match status" value="3"/>
</dbReference>
<evidence type="ECO:0000313" key="3">
    <source>
        <dbReference type="Proteomes" id="UP001153954"/>
    </source>
</evidence>
<dbReference type="PROSITE" id="PS50143">
    <property type="entry name" value="BIR_REPEAT_2"/>
    <property type="match status" value="3"/>
</dbReference>
<dbReference type="SUPFAM" id="SSF57924">
    <property type="entry name" value="Inhibitor of apoptosis (IAP) repeat"/>
    <property type="match status" value="3"/>
</dbReference>
<name>A0AAU9TCG7_EUPED</name>
<protein>
    <recommendedName>
        <fullName evidence="4">Inhibitor of apoptosis 2</fullName>
    </recommendedName>
</protein>
<dbReference type="CDD" id="cd00022">
    <property type="entry name" value="BIR"/>
    <property type="match status" value="1"/>
</dbReference>
<dbReference type="EMBL" id="CAKOGL010000003">
    <property type="protein sequence ID" value="CAH2084766.1"/>
    <property type="molecule type" value="Genomic_DNA"/>
</dbReference>
<evidence type="ECO:0000313" key="2">
    <source>
        <dbReference type="EMBL" id="CAH2084766.1"/>
    </source>
</evidence>
<feature type="compositionally biased region" description="Polar residues" evidence="1">
    <location>
        <begin position="221"/>
        <end position="235"/>
    </location>
</feature>
<comment type="caution">
    <text evidence="2">The sequence shown here is derived from an EMBL/GenBank/DDBJ whole genome shotgun (WGS) entry which is preliminary data.</text>
</comment>
<feature type="compositionally biased region" description="Polar residues" evidence="1">
    <location>
        <begin position="91"/>
        <end position="108"/>
    </location>
</feature>